<dbReference type="SUPFAM" id="SSF143120">
    <property type="entry name" value="YefM-like"/>
    <property type="match status" value="1"/>
</dbReference>
<evidence type="ECO:0000256" key="1">
    <source>
        <dbReference type="ARBA" id="ARBA00009981"/>
    </source>
</evidence>
<keyword evidence="3" id="KW-1185">Reference proteome</keyword>
<gene>
    <name evidence="2" type="ORF">FGF68_06685</name>
</gene>
<evidence type="ECO:0008006" key="4">
    <source>
        <dbReference type="Google" id="ProtNLM"/>
    </source>
</evidence>
<organism evidence="2 3">
    <name type="scientific">Prosthecochloris vibrioformis</name>
    <name type="common">Chlorobium vibrioforme</name>
    <dbReference type="NCBI Taxonomy" id="1098"/>
    <lineage>
        <taxon>Bacteria</taxon>
        <taxon>Pseudomonadati</taxon>
        <taxon>Chlorobiota</taxon>
        <taxon>Chlorobiia</taxon>
        <taxon>Chlorobiales</taxon>
        <taxon>Chlorobiaceae</taxon>
        <taxon>Prosthecochloris</taxon>
    </lineage>
</organism>
<accession>A0A5C4S0W1</accession>
<evidence type="ECO:0000313" key="3">
    <source>
        <dbReference type="Proteomes" id="UP000309544"/>
    </source>
</evidence>
<dbReference type="Proteomes" id="UP000309544">
    <property type="component" value="Unassembled WGS sequence"/>
</dbReference>
<evidence type="ECO:0000313" key="2">
    <source>
        <dbReference type="EMBL" id="TNJ36742.1"/>
    </source>
</evidence>
<dbReference type="RefSeq" id="WP_068866452.1">
    <property type="nucleotide sequence ID" value="NZ_VDCI01000004.1"/>
</dbReference>
<protein>
    <recommendedName>
        <fullName evidence="4">Type II toxin-antitoxin system Phd/YefM family antitoxin</fullName>
    </recommendedName>
</protein>
<dbReference type="EMBL" id="VDCI01000004">
    <property type="protein sequence ID" value="TNJ36742.1"/>
    <property type="molecule type" value="Genomic_DNA"/>
</dbReference>
<proteinExistence type="inferred from homology"/>
<name>A0A5C4S0W1_PROVB</name>
<comment type="caution">
    <text evidence="2">The sequence shown here is derived from an EMBL/GenBank/DDBJ whole genome shotgun (WGS) entry which is preliminary data.</text>
</comment>
<dbReference type="AlphaFoldDB" id="A0A5C4S0W1"/>
<dbReference type="InterPro" id="IPR036165">
    <property type="entry name" value="YefM-like_sf"/>
</dbReference>
<comment type="similarity">
    <text evidence="1">Belongs to the phD/YefM antitoxin family.</text>
</comment>
<reference evidence="2 3" key="1">
    <citation type="submission" date="2019-05" db="EMBL/GenBank/DDBJ databases">
        <title>Draft Whole-Genome sequence of the green sulfur bacterium Prosthecochloris vibrioformis DSM 260.</title>
        <authorList>
            <person name="Meyer T.E."/>
            <person name="Kyndt J.A."/>
        </authorList>
    </citation>
    <scope>NUCLEOTIDE SEQUENCE [LARGE SCALE GENOMIC DNA]</scope>
    <source>
        <strain evidence="2 3">DSM 260</strain>
    </source>
</reference>
<sequence length="87" mass="10029">MIAISTTELRRNLRKYLNLAQKERVIIQCGKTETYEIIPARKISDNDEYFSNPELLSALNEAEEDIAEGRVREVKDTRALWDDTASV</sequence>